<dbReference type="InterPro" id="IPR036393">
    <property type="entry name" value="AceGlu_kinase-like_sf"/>
</dbReference>
<dbReference type="SUPFAM" id="SSF53633">
    <property type="entry name" value="Carbamate kinase-like"/>
    <property type="match status" value="1"/>
</dbReference>
<dbReference type="AlphaFoldDB" id="A0A974GXN3"/>
<evidence type="ECO:0000256" key="2">
    <source>
        <dbReference type="ARBA" id="ARBA00004766"/>
    </source>
</evidence>
<organism evidence="18 19">
    <name type="scientific">Sedimentibacter hydroxybenzoicus DSM 7310</name>
    <dbReference type="NCBI Taxonomy" id="1123245"/>
    <lineage>
        <taxon>Bacteria</taxon>
        <taxon>Bacillati</taxon>
        <taxon>Bacillota</taxon>
        <taxon>Tissierellia</taxon>
        <taxon>Sedimentibacter</taxon>
    </lineage>
</organism>
<dbReference type="SUPFAM" id="SSF55021">
    <property type="entry name" value="ACT-like"/>
    <property type="match status" value="1"/>
</dbReference>
<evidence type="ECO:0000256" key="1">
    <source>
        <dbReference type="ARBA" id="ARBA00003121"/>
    </source>
</evidence>
<comment type="function">
    <text evidence="1">Catalyzes the phosphorylation of the beta-carboxyl group of aspartic acid with ATP to yield 4-phospho-L-aspartate, which is involved in the branched biosynthetic pathway leading to the biosynthesis of amino acids threonine, isoleucine and methionine.</text>
</comment>
<dbReference type="RefSeq" id="WP_179239507.1">
    <property type="nucleotide sequence ID" value="NZ_JACBNQ010000029.1"/>
</dbReference>
<dbReference type="InterPro" id="IPR045865">
    <property type="entry name" value="ACT-like_dom_sf"/>
</dbReference>
<dbReference type="InterPro" id="IPR005260">
    <property type="entry name" value="Asp_kin_monofn"/>
</dbReference>
<evidence type="ECO:0000256" key="3">
    <source>
        <dbReference type="ARBA" id="ARBA00004986"/>
    </source>
</evidence>
<dbReference type="Pfam" id="PF00696">
    <property type="entry name" value="AA_kinase"/>
    <property type="match status" value="1"/>
</dbReference>
<sequence length="352" mass="38733">MRILVQKFGGTSVATKDSRKYVYKKIDDAINNGYSLIVVVSAMGRNGDPYATDTLLNLLKNEYPSVSKRELDVIFSCGENISGTVITSNLQKRGYKSVYLTGAQAGIITDDNYTDAKIIRIENENIISLLRDGYTVVVGGGQGISERGDTTSLGRGGSDTTACALGVSVAAEEIDIFTDVEGIMTADPRIVKDAILLDEISYEDCCNLANMGAKVIHPRAVEVAMTNPEIKLYVKSTFSDHPGTLIGADKEEFRDILNLTGIAGIRNVNYASGTENAEACEISLIGSNFLNYPEFVEELRNKLTERKINVYRLSVHDKYITFVIDNKQYSEAVKLMHSYVVKQLNQLLDYSI</sequence>
<feature type="binding site" evidence="14">
    <location>
        <begin position="214"/>
        <end position="215"/>
    </location>
    <ligand>
        <name>ATP</name>
        <dbReference type="ChEBI" id="CHEBI:30616"/>
    </ligand>
</feature>
<dbReference type="Proteomes" id="UP000611629">
    <property type="component" value="Unassembled WGS sequence"/>
</dbReference>
<feature type="binding site" evidence="14">
    <location>
        <position position="52"/>
    </location>
    <ligand>
        <name>substrate</name>
    </ligand>
</feature>
<dbReference type="InterPro" id="IPR018042">
    <property type="entry name" value="Aspartate_kinase_CS"/>
</dbReference>
<comment type="similarity">
    <text evidence="5 15">Belongs to the aspartokinase family.</text>
</comment>
<gene>
    <name evidence="18" type="ORF">HZF24_16690</name>
</gene>
<dbReference type="PANTHER" id="PTHR21499:SF3">
    <property type="entry name" value="ASPARTOKINASE"/>
    <property type="match status" value="1"/>
</dbReference>
<evidence type="ECO:0000259" key="17">
    <source>
        <dbReference type="Pfam" id="PF00696"/>
    </source>
</evidence>
<reference evidence="18" key="1">
    <citation type="submission" date="2020-07" db="EMBL/GenBank/DDBJ databases">
        <title>Genomic analysis of a strain of Sedimentibacter Hydroxybenzoicus DSM7310.</title>
        <authorList>
            <person name="Ma S."/>
        </authorList>
    </citation>
    <scope>NUCLEOTIDE SEQUENCE</scope>
    <source>
        <strain evidence="18">DSM 7310</strain>
    </source>
</reference>
<evidence type="ECO:0000256" key="16">
    <source>
        <dbReference type="RuleBase" id="RU004249"/>
    </source>
</evidence>
<comment type="pathway">
    <text evidence="2 16">Amino-acid biosynthesis; L-lysine biosynthesis via DAP pathway; (S)-tetrahydrodipicolinate from L-aspartate: step 1/4.</text>
</comment>
<evidence type="ECO:0000256" key="6">
    <source>
        <dbReference type="ARBA" id="ARBA00022605"/>
    </source>
</evidence>
<keyword evidence="10 14" id="KW-0067">ATP-binding</keyword>
<keyword evidence="7 15" id="KW-0808">Transferase</keyword>
<evidence type="ECO:0000313" key="18">
    <source>
        <dbReference type="EMBL" id="NYB75789.1"/>
    </source>
</evidence>
<dbReference type="InterPro" id="IPR001048">
    <property type="entry name" value="Asp/Glu/Uridylate_kinase"/>
</dbReference>
<dbReference type="InterPro" id="IPR001341">
    <property type="entry name" value="Asp_kinase"/>
</dbReference>
<evidence type="ECO:0000256" key="9">
    <source>
        <dbReference type="ARBA" id="ARBA00022777"/>
    </source>
</evidence>
<dbReference type="EC" id="2.7.2.4" evidence="15"/>
<feature type="domain" description="Aspartate/glutamate/uridylate kinase" evidence="17">
    <location>
        <begin position="3"/>
        <end position="234"/>
    </location>
</feature>
<feature type="binding site" evidence="14">
    <location>
        <begin position="7"/>
        <end position="10"/>
    </location>
    <ligand>
        <name>ATP</name>
        <dbReference type="ChEBI" id="CHEBI:30616"/>
    </ligand>
</feature>
<name>A0A974GXN3_SEDHY</name>
<evidence type="ECO:0000256" key="14">
    <source>
        <dbReference type="PIRSR" id="PIRSR000726-1"/>
    </source>
</evidence>
<evidence type="ECO:0000256" key="15">
    <source>
        <dbReference type="RuleBase" id="RU003448"/>
    </source>
</evidence>
<proteinExistence type="inferred from homology"/>
<evidence type="ECO:0000256" key="13">
    <source>
        <dbReference type="ARBA" id="ARBA00047872"/>
    </source>
</evidence>
<dbReference type="PIRSF" id="PIRSF000726">
    <property type="entry name" value="Asp_kin"/>
    <property type="match status" value="1"/>
</dbReference>
<dbReference type="GO" id="GO:0005524">
    <property type="term" value="F:ATP binding"/>
    <property type="evidence" value="ECO:0007669"/>
    <property type="project" value="UniProtKB-KW"/>
</dbReference>
<evidence type="ECO:0000256" key="12">
    <source>
        <dbReference type="ARBA" id="ARBA00023154"/>
    </source>
</evidence>
<evidence type="ECO:0000256" key="11">
    <source>
        <dbReference type="ARBA" id="ARBA00022915"/>
    </source>
</evidence>
<dbReference type="Gene3D" id="3.40.1160.10">
    <property type="entry name" value="Acetylglutamate kinase-like"/>
    <property type="match status" value="1"/>
</dbReference>
<feature type="binding site" evidence="14">
    <location>
        <position position="189"/>
    </location>
    <ligand>
        <name>ATP</name>
        <dbReference type="ChEBI" id="CHEBI:30616"/>
    </ligand>
</feature>
<evidence type="ECO:0000256" key="4">
    <source>
        <dbReference type="ARBA" id="ARBA00005139"/>
    </source>
</evidence>
<dbReference type="GO" id="GO:0009089">
    <property type="term" value="P:lysine biosynthetic process via diaminopimelate"/>
    <property type="evidence" value="ECO:0007669"/>
    <property type="project" value="InterPro"/>
</dbReference>
<keyword evidence="11" id="KW-0220">Diaminopimelate biosynthesis</keyword>
<dbReference type="NCBIfam" id="TIGR00657">
    <property type="entry name" value="asp_kinases"/>
    <property type="match status" value="1"/>
</dbReference>
<feature type="binding site" evidence="14">
    <location>
        <begin position="178"/>
        <end position="179"/>
    </location>
    <ligand>
        <name>ATP</name>
        <dbReference type="ChEBI" id="CHEBI:30616"/>
    </ligand>
</feature>
<comment type="catalytic activity">
    <reaction evidence="13 15">
        <text>L-aspartate + ATP = 4-phospho-L-aspartate + ADP</text>
        <dbReference type="Rhea" id="RHEA:23776"/>
        <dbReference type="ChEBI" id="CHEBI:29991"/>
        <dbReference type="ChEBI" id="CHEBI:30616"/>
        <dbReference type="ChEBI" id="CHEBI:57535"/>
        <dbReference type="ChEBI" id="CHEBI:456216"/>
        <dbReference type="EC" id="2.7.2.4"/>
    </reaction>
</comment>
<evidence type="ECO:0000256" key="5">
    <source>
        <dbReference type="ARBA" id="ARBA00010122"/>
    </source>
</evidence>
<dbReference type="GO" id="GO:0005829">
    <property type="term" value="C:cytosol"/>
    <property type="evidence" value="ECO:0007669"/>
    <property type="project" value="TreeGrafter"/>
</dbReference>
<keyword evidence="12" id="KW-0457">Lysine biosynthesis</keyword>
<evidence type="ECO:0000256" key="7">
    <source>
        <dbReference type="ARBA" id="ARBA00022679"/>
    </source>
</evidence>
<keyword evidence="19" id="KW-1185">Reference proteome</keyword>
<dbReference type="GO" id="GO:0004072">
    <property type="term" value="F:aspartate kinase activity"/>
    <property type="evidence" value="ECO:0007669"/>
    <property type="project" value="UniProtKB-EC"/>
</dbReference>
<keyword evidence="8 14" id="KW-0547">Nucleotide-binding</keyword>
<evidence type="ECO:0000256" key="10">
    <source>
        <dbReference type="ARBA" id="ARBA00022840"/>
    </source>
</evidence>
<protein>
    <recommendedName>
        <fullName evidence="15">Aspartokinase</fullName>
        <ecNumber evidence="15">2.7.2.4</ecNumber>
    </recommendedName>
</protein>
<comment type="caution">
    <text evidence="18">The sequence shown here is derived from an EMBL/GenBank/DDBJ whole genome shotgun (WGS) entry which is preliminary data.</text>
</comment>
<keyword evidence="6 16" id="KW-0028">Amino-acid biosynthesis</keyword>
<dbReference type="PANTHER" id="PTHR21499">
    <property type="entry name" value="ASPARTATE KINASE"/>
    <property type="match status" value="1"/>
</dbReference>
<accession>A0A974GXN3</accession>
<comment type="pathway">
    <text evidence="4 16">Amino-acid biosynthesis; L-threonine biosynthesis; L-threonine from L-aspartate: step 1/5.</text>
</comment>
<keyword evidence="9 15" id="KW-0418">Kinase</keyword>
<dbReference type="PROSITE" id="PS00324">
    <property type="entry name" value="ASPARTOKINASE"/>
    <property type="match status" value="1"/>
</dbReference>
<dbReference type="GO" id="GO:0019877">
    <property type="term" value="P:diaminopimelate biosynthetic process"/>
    <property type="evidence" value="ECO:0007669"/>
    <property type="project" value="UniProtKB-KW"/>
</dbReference>
<dbReference type="EMBL" id="JACBNQ010000029">
    <property type="protein sequence ID" value="NYB75789.1"/>
    <property type="molecule type" value="Genomic_DNA"/>
</dbReference>
<evidence type="ECO:0000313" key="19">
    <source>
        <dbReference type="Proteomes" id="UP000611629"/>
    </source>
</evidence>
<feature type="binding site" evidence="14">
    <location>
        <position position="79"/>
    </location>
    <ligand>
        <name>substrate</name>
    </ligand>
</feature>
<comment type="pathway">
    <text evidence="3 16">Amino-acid biosynthesis; L-methionine biosynthesis via de novo pathway; L-homoserine from L-aspartate: step 1/3.</text>
</comment>
<evidence type="ECO:0000256" key="8">
    <source>
        <dbReference type="ARBA" id="ARBA00022741"/>
    </source>
</evidence>
<dbReference type="GO" id="GO:0009090">
    <property type="term" value="P:homoserine biosynthetic process"/>
    <property type="evidence" value="ECO:0007669"/>
    <property type="project" value="TreeGrafter"/>
</dbReference>